<keyword evidence="13 17" id="KW-0249">Electron transport</keyword>
<gene>
    <name evidence="19" type="primary">sdhD</name>
    <name evidence="19" type="ORF">GCM10011501_03480</name>
</gene>
<keyword evidence="16 17" id="KW-0472">Membrane</keyword>
<protein>
    <recommendedName>
        <fullName evidence="5 17">Succinate dehydrogenase hydrophobic membrane anchor subunit</fullName>
    </recommendedName>
</protein>
<evidence type="ECO:0000256" key="17">
    <source>
        <dbReference type="PIRNR" id="PIRNR000169"/>
    </source>
</evidence>
<keyword evidence="20" id="KW-1185">Reference proteome</keyword>
<evidence type="ECO:0000313" key="19">
    <source>
        <dbReference type="EMBL" id="GHE78896.1"/>
    </source>
</evidence>
<evidence type="ECO:0000256" key="1">
    <source>
        <dbReference type="ARBA" id="ARBA00001971"/>
    </source>
</evidence>
<comment type="caution">
    <text evidence="19">The sequence shown here is derived from an EMBL/GenBank/DDBJ whole genome shotgun (WGS) entry which is preliminary data.</text>
</comment>
<dbReference type="EMBL" id="BNAH01000001">
    <property type="protein sequence ID" value="GHE78896.1"/>
    <property type="molecule type" value="Genomic_DNA"/>
</dbReference>
<keyword evidence="12" id="KW-0479">Metal-binding</keyword>
<comment type="cofactor">
    <cofactor evidence="1">
        <name>heme</name>
        <dbReference type="ChEBI" id="CHEBI:30413"/>
    </cofactor>
</comment>
<dbReference type="PIRSF" id="PIRSF000169">
    <property type="entry name" value="SDH_D"/>
    <property type="match status" value="1"/>
</dbReference>
<dbReference type="PANTHER" id="PTHR38689">
    <property type="entry name" value="SUCCINATE DEHYDROGENASE HYDROPHOBIC MEMBRANE ANCHOR SUBUNIT"/>
    <property type="match status" value="1"/>
</dbReference>
<evidence type="ECO:0000256" key="12">
    <source>
        <dbReference type="ARBA" id="ARBA00022723"/>
    </source>
</evidence>
<dbReference type="SUPFAM" id="SSF81343">
    <property type="entry name" value="Fumarate reductase respiratory complex transmembrane subunits"/>
    <property type="match status" value="1"/>
</dbReference>
<evidence type="ECO:0000256" key="3">
    <source>
        <dbReference type="ARBA" id="ARBA00004429"/>
    </source>
</evidence>
<keyword evidence="10" id="KW-0349">Heme</keyword>
<keyword evidence="15" id="KW-0408">Iron</keyword>
<dbReference type="InterPro" id="IPR014312">
    <property type="entry name" value="Succ_DH_anchor"/>
</dbReference>
<evidence type="ECO:0000256" key="9">
    <source>
        <dbReference type="ARBA" id="ARBA00022532"/>
    </source>
</evidence>
<dbReference type="NCBIfam" id="TIGR02968">
    <property type="entry name" value="succ_dehyd_anc"/>
    <property type="match status" value="1"/>
</dbReference>
<comment type="subcellular location">
    <subcellularLocation>
        <location evidence="3 17">Cell inner membrane</location>
        <topology evidence="3 17">Multi-pass membrane protein</topology>
    </subcellularLocation>
</comment>
<accession>A0ABQ3IG41</accession>
<evidence type="ECO:0000256" key="5">
    <source>
        <dbReference type="ARBA" id="ARBA00019425"/>
    </source>
</evidence>
<keyword evidence="9 17" id="KW-0816">Tricarboxylic acid cycle</keyword>
<feature type="transmembrane region" description="Helical" evidence="18">
    <location>
        <begin position="17"/>
        <end position="39"/>
    </location>
</feature>
<name>A0ABQ3IG41_9GAMM</name>
<evidence type="ECO:0000256" key="13">
    <source>
        <dbReference type="ARBA" id="ARBA00022982"/>
    </source>
</evidence>
<keyword evidence="11 18" id="KW-0812">Transmembrane</keyword>
<reference evidence="20" key="1">
    <citation type="journal article" date="2019" name="Int. J. Syst. Evol. Microbiol.">
        <title>The Global Catalogue of Microorganisms (GCM) 10K type strain sequencing project: providing services to taxonomists for standard genome sequencing and annotation.</title>
        <authorList>
            <consortium name="The Broad Institute Genomics Platform"/>
            <consortium name="The Broad Institute Genome Sequencing Center for Infectious Disease"/>
            <person name="Wu L."/>
            <person name="Ma J."/>
        </authorList>
    </citation>
    <scope>NUCLEOTIDE SEQUENCE [LARGE SCALE GENOMIC DNA]</scope>
    <source>
        <strain evidence="20">CGMCC 1.15922</strain>
    </source>
</reference>
<keyword evidence="6 17" id="KW-0813">Transport</keyword>
<dbReference type="Proteomes" id="UP000626370">
    <property type="component" value="Unassembled WGS sequence"/>
</dbReference>
<dbReference type="Gene3D" id="1.20.1300.10">
    <property type="entry name" value="Fumarate reductase/succinate dehydrogenase, transmembrane subunit"/>
    <property type="match status" value="1"/>
</dbReference>
<keyword evidence="7 17" id="KW-1003">Cell membrane</keyword>
<evidence type="ECO:0000256" key="7">
    <source>
        <dbReference type="ARBA" id="ARBA00022475"/>
    </source>
</evidence>
<dbReference type="RefSeq" id="WP_189376352.1">
    <property type="nucleotide sequence ID" value="NZ_BNAH01000001.1"/>
</dbReference>
<evidence type="ECO:0000256" key="16">
    <source>
        <dbReference type="ARBA" id="ARBA00023136"/>
    </source>
</evidence>
<evidence type="ECO:0000256" key="8">
    <source>
        <dbReference type="ARBA" id="ARBA00022519"/>
    </source>
</evidence>
<evidence type="ECO:0000256" key="14">
    <source>
        <dbReference type="ARBA" id="ARBA00022989"/>
    </source>
</evidence>
<dbReference type="InterPro" id="IPR034804">
    <property type="entry name" value="SQR/QFR_C/D"/>
</dbReference>
<evidence type="ECO:0000256" key="18">
    <source>
        <dbReference type="SAM" id="Phobius"/>
    </source>
</evidence>
<evidence type="ECO:0000256" key="10">
    <source>
        <dbReference type="ARBA" id="ARBA00022617"/>
    </source>
</evidence>
<evidence type="ECO:0000256" key="6">
    <source>
        <dbReference type="ARBA" id="ARBA00022448"/>
    </source>
</evidence>
<feature type="transmembrane region" description="Helical" evidence="18">
    <location>
        <begin position="59"/>
        <end position="80"/>
    </location>
</feature>
<keyword evidence="8 17" id="KW-0997">Cell inner membrane</keyword>
<dbReference type="Pfam" id="PF01127">
    <property type="entry name" value="Sdh_cyt"/>
    <property type="match status" value="1"/>
</dbReference>
<dbReference type="CDD" id="cd03494">
    <property type="entry name" value="SQR_TypeC_SdhD"/>
    <property type="match status" value="1"/>
</dbReference>
<organism evidence="19 20">
    <name type="scientific">Thalassotalea profundi</name>
    <dbReference type="NCBI Taxonomy" id="2036687"/>
    <lineage>
        <taxon>Bacteria</taxon>
        <taxon>Pseudomonadati</taxon>
        <taxon>Pseudomonadota</taxon>
        <taxon>Gammaproteobacteria</taxon>
        <taxon>Alteromonadales</taxon>
        <taxon>Colwelliaceae</taxon>
        <taxon>Thalassotalea</taxon>
    </lineage>
</organism>
<comment type="function">
    <text evidence="2 17">Membrane-anchoring subunit of succinate dehydrogenase (SDH).</text>
</comment>
<feature type="transmembrane region" description="Helical" evidence="18">
    <location>
        <begin position="92"/>
        <end position="113"/>
    </location>
</feature>
<keyword evidence="14 18" id="KW-1133">Transmembrane helix</keyword>
<dbReference type="InterPro" id="IPR000701">
    <property type="entry name" value="SuccDH_FuR_B_TM-su"/>
</dbReference>
<sequence length="115" mass="12759">MVNNAATVGRSGVHDFLLIRASAIVLALYVFYILGFFIITPEVTYDIWQGFFSGLCTKVLTGLALFALLIHAWIGVWQVLSDYVKGNFLRGVLQFLFAVTLLVYLVVGLLTVWGV</sequence>
<evidence type="ECO:0000256" key="4">
    <source>
        <dbReference type="ARBA" id="ARBA00005163"/>
    </source>
</evidence>
<evidence type="ECO:0000256" key="2">
    <source>
        <dbReference type="ARBA" id="ARBA00004050"/>
    </source>
</evidence>
<evidence type="ECO:0000256" key="15">
    <source>
        <dbReference type="ARBA" id="ARBA00023004"/>
    </source>
</evidence>
<dbReference type="PANTHER" id="PTHR38689:SF1">
    <property type="entry name" value="SUCCINATE DEHYDROGENASE HYDROPHOBIC MEMBRANE ANCHOR SUBUNIT"/>
    <property type="match status" value="1"/>
</dbReference>
<comment type="pathway">
    <text evidence="4 17">Carbohydrate metabolism; tricarboxylic acid cycle.</text>
</comment>
<evidence type="ECO:0000313" key="20">
    <source>
        <dbReference type="Proteomes" id="UP000626370"/>
    </source>
</evidence>
<evidence type="ECO:0000256" key="11">
    <source>
        <dbReference type="ARBA" id="ARBA00022692"/>
    </source>
</evidence>
<proteinExistence type="predicted"/>